<evidence type="ECO:0000256" key="4">
    <source>
        <dbReference type="ARBA" id="ARBA00023136"/>
    </source>
</evidence>
<evidence type="ECO:0000256" key="2">
    <source>
        <dbReference type="ARBA" id="ARBA00022692"/>
    </source>
</evidence>
<protein>
    <recommendedName>
        <fullName evidence="9">RTA1 domain protein</fullName>
    </recommendedName>
</protein>
<feature type="transmembrane region" description="Helical" evidence="6">
    <location>
        <begin position="128"/>
        <end position="149"/>
    </location>
</feature>
<feature type="transmembrane region" description="Helical" evidence="6">
    <location>
        <begin position="87"/>
        <end position="108"/>
    </location>
</feature>
<evidence type="ECO:0000256" key="6">
    <source>
        <dbReference type="SAM" id="Phobius"/>
    </source>
</evidence>
<evidence type="ECO:0000313" key="7">
    <source>
        <dbReference type="EMBL" id="CEL08614.1"/>
    </source>
</evidence>
<feature type="transmembrane region" description="Helical" evidence="6">
    <location>
        <begin position="189"/>
        <end position="216"/>
    </location>
</feature>
<accession>A0A0U5G9X5</accession>
<keyword evidence="3 6" id="KW-1133">Transmembrane helix</keyword>
<keyword evidence="4 6" id="KW-0472">Membrane</keyword>
<dbReference type="GO" id="GO:0000324">
    <property type="term" value="C:fungal-type vacuole"/>
    <property type="evidence" value="ECO:0007669"/>
    <property type="project" value="TreeGrafter"/>
</dbReference>
<proteinExistence type="predicted"/>
<evidence type="ECO:0000313" key="8">
    <source>
        <dbReference type="Proteomes" id="UP000054771"/>
    </source>
</evidence>
<evidence type="ECO:0008006" key="9">
    <source>
        <dbReference type="Google" id="ProtNLM"/>
    </source>
</evidence>
<dbReference type="PANTHER" id="PTHR31465:SF11">
    <property type="entry name" value="DOMAIN PROTEIN, PUTATIVE (AFU_ORTHOLOGUE AFUA_3G10770)-RELATED"/>
    <property type="match status" value="1"/>
</dbReference>
<feature type="transmembrane region" description="Helical" evidence="6">
    <location>
        <begin position="54"/>
        <end position="75"/>
    </location>
</feature>
<dbReference type="PANTHER" id="PTHR31465">
    <property type="entry name" value="PROTEIN RTA1-RELATED"/>
    <property type="match status" value="1"/>
</dbReference>
<feature type="transmembrane region" description="Helical" evidence="6">
    <location>
        <begin position="269"/>
        <end position="287"/>
    </location>
</feature>
<dbReference type="Pfam" id="PF04479">
    <property type="entry name" value="RTA1"/>
    <property type="match status" value="2"/>
</dbReference>
<evidence type="ECO:0000256" key="3">
    <source>
        <dbReference type="ARBA" id="ARBA00022989"/>
    </source>
</evidence>
<dbReference type="OMA" id="CEFLLRY"/>
<feature type="region of interest" description="Disordered" evidence="5">
    <location>
        <begin position="152"/>
        <end position="183"/>
    </location>
</feature>
<name>A0A0U5G9X5_ASPCI</name>
<comment type="subcellular location">
    <subcellularLocation>
        <location evidence="1">Membrane</location>
        <topology evidence="1">Multi-pass membrane protein</topology>
    </subcellularLocation>
</comment>
<dbReference type="STRING" id="454130.A0A0U5G9X5"/>
<feature type="compositionally biased region" description="Low complexity" evidence="5">
    <location>
        <begin position="157"/>
        <end position="183"/>
    </location>
</feature>
<feature type="transmembrane region" description="Helical" evidence="6">
    <location>
        <begin position="20"/>
        <end position="42"/>
    </location>
</feature>
<reference evidence="8" key="1">
    <citation type="journal article" date="2016" name="Genome Announc.">
        <title>Draft genome sequences of fungus Aspergillus calidoustus.</title>
        <authorList>
            <person name="Horn F."/>
            <person name="Linde J."/>
            <person name="Mattern D.J."/>
            <person name="Walther G."/>
            <person name="Guthke R."/>
            <person name="Scherlach K."/>
            <person name="Martin K."/>
            <person name="Brakhage A.A."/>
            <person name="Petzke L."/>
            <person name="Valiante V."/>
        </authorList>
    </citation>
    <scope>NUCLEOTIDE SEQUENCE [LARGE SCALE GENOMIC DNA]</scope>
    <source>
        <strain evidence="8">SF006504</strain>
    </source>
</reference>
<keyword evidence="2 6" id="KW-0812">Transmembrane</keyword>
<dbReference type="OrthoDB" id="4521223at2759"/>
<feature type="transmembrane region" description="Helical" evidence="6">
    <location>
        <begin position="228"/>
        <end position="249"/>
    </location>
</feature>
<sequence>MNQNYSGDTCQAYVEGSSTSYGYVPSFAAGVAFVALFGLSMVVHTTQMALLRCWWCVVFAIGSLVEILGWGARIWSNKCPYAQTPYLMQITTLIIAPTFFTAGIYILLGRLIRICGPQSSVLSPRLYLWIFCTCDIISLVVQAAGGGMASSGGGGQSSSPSSSSSASSVSTRAQTSSSSSSNQTTGTHIMVGGIIFQLISITVFVGFAGDFLWRVLKRSKSVVPKSGTMLALFAATAFSVLLIYIRSIYRTIELMDGWTSSTMQNESLLIALDGAMMVPAVIIYNLFHPGWMLAKIERNGGSFPSSIPLLSEQELTERCQQHWEPNKRIGI</sequence>
<dbReference type="GO" id="GO:0005886">
    <property type="term" value="C:plasma membrane"/>
    <property type="evidence" value="ECO:0007669"/>
    <property type="project" value="TreeGrafter"/>
</dbReference>
<dbReference type="InterPro" id="IPR007568">
    <property type="entry name" value="RTA1"/>
</dbReference>
<gene>
    <name evidence="7" type="ORF">ASPCAL11762</name>
</gene>
<organism evidence="7 8">
    <name type="scientific">Aspergillus calidoustus</name>
    <dbReference type="NCBI Taxonomy" id="454130"/>
    <lineage>
        <taxon>Eukaryota</taxon>
        <taxon>Fungi</taxon>
        <taxon>Dikarya</taxon>
        <taxon>Ascomycota</taxon>
        <taxon>Pezizomycotina</taxon>
        <taxon>Eurotiomycetes</taxon>
        <taxon>Eurotiomycetidae</taxon>
        <taxon>Eurotiales</taxon>
        <taxon>Aspergillaceae</taxon>
        <taxon>Aspergillus</taxon>
        <taxon>Aspergillus subgen. Nidulantes</taxon>
    </lineage>
</organism>
<keyword evidence="8" id="KW-1185">Reference proteome</keyword>
<dbReference type="EMBL" id="CDMC01000012">
    <property type="protein sequence ID" value="CEL08614.1"/>
    <property type="molecule type" value="Genomic_DNA"/>
</dbReference>
<evidence type="ECO:0000256" key="1">
    <source>
        <dbReference type="ARBA" id="ARBA00004141"/>
    </source>
</evidence>
<evidence type="ECO:0000256" key="5">
    <source>
        <dbReference type="SAM" id="MobiDB-lite"/>
    </source>
</evidence>
<dbReference type="Proteomes" id="UP000054771">
    <property type="component" value="Unassembled WGS sequence"/>
</dbReference>
<dbReference type="AlphaFoldDB" id="A0A0U5G9X5"/>